<dbReference type="EMBL" id="JAJTJA010000001">
    <property type="protein sequence ID" value="KAH8705484.1"/>
    <property type="molecule type" value="Genomic_DNA"/>
</dbReference>
<organism evidence="2 3">
    <name type="scientific">Talaromyces proteolyticus</name>
    <dbReference type="NCBI Taxonomy" id="1131652"/>
    <lineage>
        <taxon>Eukaryota</taxon>
        <taxon>Fungi</taxon>
        <taxon>Dikarya</taxon>
        <taxon>Ascomycota</taxon>
        <taxon>Pezizomycotina</taxon>
        <taxon>Eurotiomycetes</taxon>
        <taxon>Eurotiomycetidae</taxon>
        <taxon>Eurotiales</taxon>
        <taxon>Trichocomaceae</taxon>
        <taxon>Talaromyces</taxon>
        <taxon>Talaromyces sect. Bacilispori</taxon>
    </lineage>
</organism>
<evidence type="ECO:0000313" key="2">
    <source>
        <dbReference type="EMBL" id="KAH8705484.1"/>
    </source>
</evidence>
<accession>A0AAD4L7R8</accession>
<dbReference type="AlphaFoldDB" id="A0AAD4L7R8"/>
<feature type="compositionally biased region" description="Low complexity" evidence="1">
    <location>
        <begin position="130"/>
        <end position="142"/>
    </location>
</feature>
<dbReference type="Proteomes" id="UP001201262">
    <property type="component" value="Unassembled WGS sequence"/>
</dbReference>
<reference evidence="2" key="1">
    <citation type="submission" date="2021-12" db="EMBL/GenBank/DDBJ databases">
        <title>Convergent genome expansion in fungi linked to evolution of root-endophyte symbiosis.</title>
        <authorList>
            <consortium name="DOE Joint Genome Institute"/>
            <person name="Ke Y.-H."/>
            <person name="Bonito G."/>
            <person name="Liao H.-L."/>
            <person name="Looney B."/>
            <person name="Rojas-Flechas A."/>
            <person name="Nash J."/>
            <person name="Hameed K."/>
            <person name="Schadt C."/>
            <person name="Martin F."/>
            <person name="Crous P.W."/>
            <person name="Miettinen O."/>
            <person name="Magnuson J.K."/>
            <person name="Labbe J."/>
            <person name="Jacobson D."/>
            <person name="Doktycz M.J."/>
            <person name="Veneault-Fourrey C."/>
            <person name="Kuo A."/>
            <person name="Mondo S."/>
            <person name="Calhoun S."/>
            <person name="Riley R."/>
            <person name="Ohm R."/>
            <person name="LaButti K."/>
            <person name="Andreopoulos B."/>
            <person name="Pangilinan J."/>
            <person name="Nolan M."/>
            <person name="Tritt A."/>
            <person name="Clum A."/>
            <person name="Lipzen A."/>
            <person name="Daum C."/>
            <person name="Barry K."/>
            <person name="Grigoriev I.V."/>
            <person name="Vilgalys R."/>
        </authorList>
    </citation>
    <scope>NUCLEOTIDE SEQUENCE</scope>
    <source>
        <strain evidence="2">PMI_201</strain>
    </source>
</reference>
<proteinExistence type="predicted"/>
<comment type="caution">
    <text evidence="2">The sequence shown here is derived from an EMBL/GenBank/DDBJ whole genome shotgun (WGS) entry which is preliminary data.</text>
</comment>
<gene>
    <name evidence="2" type="ORF">BGW36DRAFT_403052</name>
</gene>
<feature type="region of interest" description="Disordered" evidence="1">
    <location>
        <begin position="124"/>
        <end position="144"/>
    </location>
</feature>
<protein>
    <submittedName>
        <fullName evidence="2">Uncharacterized protein</fullName>
    </submittedName>
</protein>
<evidence type="ECO:0000256" key="1">
    <source>
        <dbReference type="SAM" id="MobiDB-lite"/>
    </source>
</evidence>
<dbReference type="GeneID" id="70249165"/>
<keyword evidence="3" id="KW-1185">Reference proteome</keyword>
<sequence>MLNMSRLLVGRVASLLATLLFPSSLLLSSTLQPYPTLLISFLVDVQQTENQATNLAAAGNGDESGRDGIHKPHRSLCATCGKRGHNMAQCWKALADRVVIGLAAWQEYHSILFLAPETRRAAAGPAANQSAHAARPTAATSAGQQNRIAEMSEQLPAANPENGRLNQFVFLFHV</sequence>
<name>A0AAD4L7R8_9EURO</name>
<evidence type="ECO:0000313" key="3">
    <source>
        <dbReference type="Proteomes" id="UP001201262"/>
    </source>
</evidence>
<dbReference type="RefSeq" id="XP_046078105.1">
    <property type="nucleotide sequence ID" value="XM_046218878.1"/>
</dbReference>